<protein>
    <recommendedName>
        <fullName evidence="4">Lipoprotein</fullName>
    </recommendedName>
</protein>
<keyword evidence="3" id="KW-1185">Reference proteome</keyword>
<evidence type="ECO:0000256" key="1">
    <source>
        <dbReference type="SAM" id="MobiDB-lite"/>
    </source>
</evidence>
<evidence type="ECO:0000313" key="3">
    <source>
        <dbReference type="Proteomes" id="UP001549037"/>
    </source>
</evidence>
<accession>A0ABV2JE80</accession>
<evidence type="ECO:0008006" key="4">
    <source>
        <dbReference type="Google" id="ProtNLM"/>
    </source>
</evidence>
<feature type="region of interest" description="Disordered" evidence="1">
    <location>
        <begin position="73"/>
        <end position="129"/>
    </location>
</feature>
<dbReference type="Proteomes" id="UP001549037">
    <property type="component" value="Unassembled WGS sequence"/>
</dbReference>
<organism evidence="2 3">
    <name type="scientific">Streptococcus porcorum</name>
    <dbReference type="NCBI Taxonomy" id="701526"/>
    <lineage>
        <taxon>Bacteria</taxon>
        <taxon>Bacillati</taxon>
        <taxon>Bacillota</taxon>
        <taxon>Bacilli</taxon>
        <taxon>Lactobacillales</taxon>
        <taxon>Streptococcaceae</taxon>
        <taxon>Streptococcus</taxon>
    </lineage>
</organism>
<proteinExistence type="predicted"/>
<sequence>MNQQDFIKQFKKVHGRKPSPAELHQAIQEGRVEVTSRNLLSKRLFLGLGIAVLGVGGFCLKQALQDAEQVKVVKVTPSKQKEATSTSKTTSTSSTSRSSSASTTAKATSTSSTSSSSSTSTTAKTTETTSNKMDIEALYKRDLRSVQGEWTNGQDTLKLTDKLVGDVEVMQHEDGYVEYIVTETGVRTSRMAYFFFPAGTPTIDLAGAQISNQDDTTKDRVLVMSEMYGSFYYRADEKSDKQDASVEGVEAQIKERVNQYRKDINRSLATRTDAIADNFVKGSESHRITVDWVVNDSANEGIARYDSTTDSISNIQVSGNTVTCDISYTTITSYTDGRSPATGHSNRHYVFEKTATGLLIKDFGGLIE</sequence>
<evidence type="ECO:0000313" key="2">
    <source>
        <dbReference type="EMBL" id="MET3634072.1"/>
    </source>
</evidence>
<gene>
    <name evidence="2" type="ORF">ABID28_000708</name>
</gene>
<name>A0ABV2JE80_9STRE</name>
<dbReference type="RefSeq" id="WP_354368175.1">
    <property type="nucleotide sequence ID" value="NZ_JBEPLN010000008.1"/>
</dbReference>
<reference evidence="2 3" key="1">
    <citation type="submission" date="2024-06" db="EMBL/GenBank/DDBJ databases">
        <title>Genomic Encyclopedia of Type Strains, Phase IV (KMG-IV): sequencing the most valuable type-strain genomes for metagenomic binning, comparative biology and taxonomic classification.</title>
        <authorList>
            <person name="Goeker M."/>
        </authorList>
    </citation>
    <scope>NUCLEOTIDE SEQUENCE [LARGE SCALE GENOMIC DNA]</scope>
    <source>
        <strain evidence="2 3">DSM 28302</strain>
    </source>
</reference>
<comment type="caution">
    <text evidence="2">The sequence shown here is derived from an EMBL/GenBank/DDBJ whole genome shotgun (WGS) entry which is preliminary data.</text>
</comment>
<feature type="compositionally biased region" description="Low complexity" evidence="1">
    <location>
        <begin position="83"/>
        <end position="129"/>
    </location>
</feature>
<dbReference type="EMBL" id="JBEPLN010000008">
    <property type="protein sequence ID" value="MET3634072.1"/>
    <property type="molecule type" value="Genomic_DNA"/>
</dbReference>